<dbReference type="Proteomes" id="UP000275461">
    <property type="component" value="Unassembled WGS sequence"/>
</dbReference>
<comment type="caution">
    <text evidence="2">The sequence shown here is derived from an EMBL/GenBank/DDBJ whole genome shotgun (WGS) entry which is preliminary data.</text>
</comment>
<keyword evidence="3" id="KW-1185">Reference proteome</keyword>
<evidence type="ECO:0000313" key="2">
    <source>
        <dbReference type="EMBL" id="RLK50529.1"/>
    </source>
</evidence>
<dbReference type="PANTHER" id="PTHR42886">
    <property type="entry name" value="RE40534P-RELATED"/>
    <property type="match status" value="1"/>
</dbReference>
<dbReference type="Gene3D" id="3.40.50.1820">
    <property type="entry name" value="alpha/beta hydrolase"/>
    <property type="match status" value="1"/>
</dbReference>
<evidence type="ECO:0000259" key="1">
    <source>
        <dbReference type="Pfam" id="PF12697"/>
    </source>
</evidence>
<dbReference type="AlphaFoldDB" id="A0A498C650"/>
<dbReference type="InterPro" id="IPR029058">
    <property type="entry name" value="AB_hydrolase_fold"/>
</dbReference>
<dbReference type="InterPro" id="IPR000073">
    <property type="entry name" value="AB_hydrolase_1"/>
</dbReference>
<dbReference type="RefSeq" id="WP_170153572.1">
    <property type="nucleotide sequence ID" value="NZ_RCDA01000001.1"/>
</dbReference>
<dbReference type="SUPFAM" id="SSF53474">
    <property type="entry name" value="alpha/beta-Hydrolases"/>
    <property type="match status" value="1"/>
</dbReference>
<proteinExistence type="predicted"/>
<protein>
    <submittedName>
        <fullName evidence="2">Alpha-beta hydrolase superfamily lysophospholipase</fullName>
    </submittedName>
</protein>
<dbReference type="GO" id="GO:0006654">
    <property type="term" value="P:phosphatidic acid biosynthetic process"/>
    <property type="evidence" value="ECO:0007669"/>
    <property type="project" value="TreeGrafter"/>
</dbReference>
<dbReference type="GO" id="GO:0055088">
    <property type="term" value="P:lipid homeostasis"/>
    <property type="evidence" value="ECO:0007669"/>
    <property type="project" value="TreeGrafter"/>
</dbReference>
<dbReference type="GO" id="GO:0042171">
    <property type="term" value="F:lysophosphatidic acid acyltransferase activity"/>
    <property type="evidence" value="ECO:0007669"/>
    <property type="project" value="TreeGrafter"/>
</dbReference>
<accession>A0A498C650</accession>
<evidence type="ECO:0000313" key="3">
    <source>
        <dbReference type="Proteomes" id="UP000275461"/>
    </source>
</evidence>
<feature type="domain" description="AB hydrolase-1" evidence="1">
    <location>
        <begin position="35"/>
        <end position="264"/>
    </location>
</feature>
<dbReference type="PANTHER" id="PTHR42886:SF42">
    <property type="entry name" value="ALPHA_BETA-HYDROLASES SUPERFAMILY PROTEIN"/>
    <property type="match status" value="1"/>
</dbReference>
<reference evidence="2 3" key="1">
    <citation type="submission" date="2018-10" db="EMBL/GenBank/DDBJ databases">
        <title>Genomic Encyclopedia of Type Strains, Phase IV (KMG-IV): sequencing the most valuable type-strain genomes for metagenomic binning, comparative biology and taxonomic classification.</title>
        <authorList>
            <person name="Goeker M."/>
        </authorList>
    </citation>
    <scope>NUCLEOTIDE SEQUENCE [LARGE SCALE GENOMIC DNA]</scope>
    <source>
        <strain evidence="2 3">DSM 12769</strain>
    </source>
</reference>
<dbReference type="GO" id="GO:0052689">
    <property type="term" value="F:carboxylic ester hydrolase activity"/>
    <property type="evidence" value="ECO:0007669"/>
    <property type="project" value="TreeGrafter"/>
</dbReference>
<name>A0A498C650_9GAMM</name>
<sequence>MYSIFTPTTGLWPGSGNDVDLEVLRRGSRSTTPPLLFVHGAYAGAWCWDAHFLPWFARRGWRACAPSVRGHGKSGDREHLHGASIEDYVEDVLRVASELERPPVLVGHSMGGLVVQRCLRHMEPAGVVLMASVPPMGLTASALQMLCADPPLLWELWMLQGLGPTQVNLSVAQRVLFSRPVEDRQLLHYAQGLQQESQLALLDMSVPATPPRPRDPELPLLVLGAARDALFPPWMVHATAEAYGTQAEILPDMGHGMMLDHGWQRAATRIDDWLQEQVLPRITSDAGPRVQGLPSSQG</sequence>
<dbReference type="Pfam" id="PF12697">
    <property type="entry name" value="Abhydrolase_6"/>
    <property type="match status" value="1"/>
</dbReference>
<dbReference type="EMBL" id="RCDA01000001">
    <property type="protein sequence ID" value="RLK50529.1"/>
    <property type="molecule type" value="Genomic_DNA"/>
</dbReference>
<keyword evidence="2" id="KW-0378">Hydrolase</keyword>
<organism evidence="2 3">
    <name type="scientific">Alkalispirillum mobile</name>
    <dbReference type="NCBI Taxonomy" id="85925"/>
    <lineage>
        <taxon>Bacteria</taxon>
        <taxon>Pseudomonadati</taxon>
        <taxon>Pseudomonadota</taxon>
        <taxon>Gammaproteobacteria</taxon>
        <taxon>Chromatiales</taxon>
        <taxon>Ectothiorhodospiraceae</taxon>
        <taxon>Alkalispirillum</taxon>
    </lineage>
</organism>
<gene>
    <name evidence="2" type="ORF">DFR31_0431</name>
</gene>